<name>A0A3G2SB77_MALR7</name>
<feature type="region of interest" description="Disordered" evidence="1">
    <location>
        <begin position="1"/>
        <end position="20"/>
    </location>
</feature>
<dbReference type="OrthoDB" id="3358664at2759"/>
<feature type="compositionally biased region" description="Basic and acidic residues" evidence="1">
    <location>
        <begin position="78"/>
        <end position="100"/>
    </location>
</feature>
<dbReference type="VEuPathDB" id="FungiDB:DNF11_3678"/>
<feature type="compositionally biased region" description="Pro residues" evidence="1">
    <location>
        <begin position="370"/>
        <end position="382"/>
    </location>
</feature>
<dbReference type="Proteomes" id="UP000269793">
    <property type="component" value="Chromosome VII"/>
</dbReference>
<gene>
    <name evidence="2" type="ORF">DNF11_3678</name>
</gene>
<keyword evidence="3" id="KW-1185">Reference proteome</keyword>
<protein>
    <submittedName>
        <fullName evidence="2">Uncharacterized protein</fullName>
    </submittedName>
</protein>
<proteinExistence type="predicted"/>
<organism evidence="2 3">
    <name type="scientific">Malassezia restricta (strain ATCC 96810 / NBRC 103918 / CBS 7877)</name>
    <name type="common">Seborrheic dermatitis infection agent</name>
    <dbReference type="NCBI Taxonomy" id="425264"/>
    <lineage>
        <taxon>Eukaryota</taxon>
        <taxon>Fungi</taxon>
        <taxon>Dikarya</taxon>
        <taxon>Basidiomycota</taxon>
        <taxon>Ustilaginomycotina</taxon>
        <taxon>Malasseziomycetes</taxon>
        <taxon>Malasseziales</taxon>
        <taxon>Malasseziaceae</taxon>
        <taxon>Malassezia</taxon>
    </lineage>
</organism>
<sequence>MMRTPGPPGGATVRAGSGTSVQPVDPAVQIAVSHAEFLLVQARQIVNQLAGTKTLDPLLCRQMQSLLDQAQVRPPPTPKRDTTQGQVVKKDPKKDVKGKNKWAREVMADTPLLPTLVDTALSATAGPFLSSAQREAIVDIVGLSQNRIANALTDPERQAAAQRWAQTTAKSAHQGLKGGLAGTSENWDKWYMKQLVDTDTRSEKRKDDADLRDELRHEREPFITGRGGLRAARVTGGPAQVSAFQDNPAVASVACLPSDQMADASQGAVSQAGAVTTTFSPWPGLVLTMSTVASSVTLDHVPDEALDDTSARIVPPPPSQVPPPPPSSSSLAPPPPRRMAAPSSPTTSMSIPPPARSAMAPSMAAHASQPLPPVPPYAPPGQDPRSNVPHSLRPG</sequence>
<feature type="compositionally biased region" description="Pro residues" evidence="1">
    <location>
        <begin position="314"/>
        <end position="337"/>
    </location>
</feature>
<dbReference type="AlphaFoldDB" id="A0A3G2SB77"/>
<reference evidence="2 3" key="1">
    <citation type="submission" date="2018-10" db="EMBL/GenBank/DDBJ databases">
        <title>Complete genome sequence of Malassezia restricta CBS 7877.</title>
        <authorList>
            <person name="Morand S.C."/>
            <person name="Bertignac M."/>
            <person name="Iltis A."/>
            <person name="Kolder I."/>
            <person name="Pirovano W."/>
            <person name="Jourdain R."/>
            <person name="Clavaud C."/>
        </authorList>
    </citation>
    <scope>NUCLEOTIDE SEQUENCE [LARGE SCALE GENOMIC DNA]</scope>
    <source>
        <strain evidence="2 3">CBS 7877</strain>
    </source>
</reference>
<evidence type="ECO:0000313" key="3">
    <source>
        <dbReference type="Proteomes" id="UP000269793"/>
    </source>
</evidence>
<feature type="region of interest" description="Disordered" evidence="1">
    <location>
        <begin position="69"/>
        <end position="100"/>
    </location>
</feature>
<feature type="compositionally biased region" description="Low complexity" evidence="1">
    <location>
        <begin position="338"/>
        <end position="369"/>
    </location>
</feature>
<accession>A0A3G2SB77</accession>
<evidence type="ECO:0000313" key="2">
    <source>
        <dbReference type="EMBL" id="AYO44628.1"/>
    </source>
</evidence>
<evidence type="ECO:0000256" key="1">
    <source>
        <dbReference type="SAM" id="MobiDB-lite"/>
    </source>
</evidence>
<dbReference type="EMBL" id="CP033154">
    <property type="protein sequence ID" value="AYO44628.1"/>
    <property type="molecule type" value="Genomic_DNA"/>
</dbReference>
<feature type="region of interest" description="Disordered" evidence="1">
    <location>
        <begin position="308"/>
        <end position="395"/>
    </location>
</feature>